<keyword evidence="1" id="KW-0472">Membrane</keyword>
<dbReference type="VEuPathDB" id="FungiDB:JI435_141900"/>
<keyword evidence="1" id="KW-0812">Transmembrane</keyword>
<evidence type="ECO:0000256" key="1">
    <source>
        <dbReference type="SAM" id="Phobius"/>
    </source>
</evidence>
<keyword evidence="1" id="KW-1133">Transmembrane helix</keyword>
<protein>
    <recommendedName>
        <fullName evidence="4">Transmembrane protein</fullName>
    </recommendedName>
</protein>
<keyword evidence="3" id="KW-1185">Reference proteome</keyword>
<dbReference type="AlphaFoldDB" id="A0A7U2FHC8"/>
<reference evidence="3" key="1">
    <citation type="journal article" date="2021" name="BMC Genomics">
        <title>Chromosome-level genome assembly and manually-curated proteome of model necrotroph Parastagonospora nodorum Sn15 reveals a genome-wide trove of candidate effector homologs, and redundancy of virulence-related functions within an accessory chromosome.</title>
        <authorList>
            <person name="Bertazzoni S."/>
            <person name="Jones D.A.B."/>
            <person name="Phan H.T."/>
            <person name="Tan K.-C."/>
            <person name="Hane J.K."/>
        </authorList>
    </citation>
    <scope>NUCLEOTIDE SEQUENCE [LARGE SCALE GENOMIC DNA]</scope>
    <source>
        <strain evidence="3">SN15 / ATCC MYA-4574 / FGSC 10173)</strain>
    </source>
</reference>
<organism evidence="2 3">
    <name type="scientific">Phaeosphaeria nodorum (strain SN15 / ATCC MYA-4574 / FGSC 10173)</name>
    <name type="common">Glume blotch fungus</name>
    <name type="synonym">Parastagonospora nodorum</name>
    <dbReference type="NCBI Taxonomy" id="321614"/>
    <lineage>
        <taxon>Eukaryota</taxon>
        <taxon>Fungi</taxon>
        <taxon>Dikarya</taxon>
        <taxon>Ascomycota</taxon>
        <taxon>Pezizomycotina</taxon>
        <taxon>Dothideomycetes</taxon>
        <taxon>Pleosporomycetidae</taxon>
        <taxon>Pleosporales</taxon>
        <taxon>Pleosporineae</taxon>
        <taxon>Phaeosphaeriaceae</taxon>
        <taxon>Parastagonospora</taxon>
    </lineage>
</organism>
<accession>A0A7U2FHC8</accession>
<dbReference type="EMBL" id="CP069036">
    <property type="protein sequence ID" value="QRD03025.1"/>
    <property type="molecule type" value="Genomic_DNA"/>
</dbReference>
<sequence>MLRDTGCEGAGECSAERCDAGYGGVLVWKGKVDDMQVVLEMWVVLIEIVAWVVCVFLFLVVIRDTMRGWDAGTWRWIAGGSRLMLRVV</sequence>
<name>A0A7U2FHC8_PHANO</name>
<evidence type="ECO:0008006" key="4">
    <source>
        <dbReference type="Google" id="ProtNLM"/>
    </source>
</evidence>
<evidence type="ECO:0000313" key="3">
    <source>
        <dbReference type="Proteomes" id="UP000663193"/>
    </source>
</evidence>
<evidence type="ECO:0000313" key="2">
    <source>
        <dbReference type="EMBL" id="QRD03025.1"/>
    </source>
</evidence>
<proteinExistence type="predicted"/>
<gene>
    <name evidence="2" type="ORF">JI435_141900</name>
</gene>
<feature type="transmembrane region" description="Helical" evidence="1">
    <location>
        <begin position="41"/>
        <end position="62"/>
    </location>
</feature>
<dbReference type="Proteomes" id="UP000663193">
    <property type="component" value="Chromosome 14"/>
</dbReference>